<dbReference type="AlphaFoldDB" id="A0A317T6Q1"/>
<keyword evidence="1" id="KW-0645">Protease</keyword>
<dbReference type="PANTHER" id="PTHR30217">
    <property type="entry name" value="PEPTIDASE U32 FAMILY"/>
    <property type="match status" value="1"/>
</dbReference>
<evidence type="ECO:0000256" key="1">
    <source>
        <dbReference type="ARBA" id="ARBA00022670"/>
    </source>
</evidence>
<dbReference type="Proteomes" id="UP000246278">
    <property type="component" value="Unassembled WGS sequence"/>
</dbReference>
<dbReference type="GO" id="GO:0006508">
    <property type="term" value="P:proteolysis"/>
    <property type="evidence" value="ECO:0007669"/>
    <property type="project" value="UniProtKB-KW"/>
</dbReference>
<dbReference type="PANTHER" id="PTHR30217:SF6">
    <property type="entry name" value="TRNA HYDROXYLATION PROTEIN P"/>
    <property type="match status" value="1"/>
</dbReference>
<dbReference type="EMBL" id="PDNZ01000003">
    <property type="protein sequence ID" value="PWW82288.1"/>
    <property type="molecule type" value="Genomic_DNA"/>
</dbReference>
<keyword evidence="5" id="KW-1185">Reference proteome</keyword>
<comment type="similarity">
    <text evidence="3">Belongs to the peptidase U32 family.</text>
</comment>
<evidence type="ECO:0000256" key="3">
    <source>
        <dbReference type="ARBA" id="ARBA00038374"/>
    </source>
</evidence>
<reference evidence="5" key="1">
    <citation type="submission" date="2017-10" db="EMBL/GenBank/DDBJ databases">
        <authorList>
            <person name="Gaisin V.A."/>
            <person name="Rysina M.S."/>
            <person name="Grouzdev D.S."/>
        </authorList>
    </citation>
    <scope>NUCLEOTIDE SEQUENCE [LARGE SCALE GENOMIC DNA]</scope>
    <source>
        <strain evidence="5">V1</strain>
    </source>
</reference>
<dbReference type="RefSeq" id="WP_110022762.1">
    <property type="nucleotide sequence ID" value="NZ_PDNZ01000003.1"/>
</dbReference>
<evidence type="ECO:0000313" key="5">
    <source>
        <dbReference type="Proteomes" id="UP000246278"/>
    </source>
</evidence>
<dbReference type="OrthoDB" id="9807498at2"/>
<gene>
    <name evidence="4" type="ORF">CR164_04570</name>
</gene>
<accession>A0A317T6Q1</accession>
<keyword evidence="2" id="KW-0378">Hydrolase</keyword>
<dbReference type="Pfam" id="PF01136">
    <property type="entry name" value="Peptidase_U32"/>
    <property type="match status" value="1"/>
</dbReference>
<dbReference type="InterPro" id="IPR001539">
    <property type="entry name" value="Peptidase_U32"/>
</dbReference>
<dbReference type="InterPro" id="IPR051454">
    <property type="entry name" value="RNA/ubiquinone_mod_enzymes"/>
</dbReference>
<protein>
    <submittedName>
        <fullName evidence="4">Peptidase U32</fullName>
    </submittedName>
</protein>
<proteinExistence type="inferred from homology"/>
<sequence>MTLPHRLELISPAGDRTSLLAALQAGADAVYFGAEGYNMRAASRNFTKGDFTDIAGLCGKYRAKAYLALNTVVYDDEIQTVEETVMAAKDAGLDAVICWDLSVIEACRKADIPFHISTQASVSNYSAVQFYASLGARMIVPARELTLEQVQNIISSIRNDRLNVTIECFIHGAMCMAVSGRCFLSQDIFGRSANRGACMQPCRRSYTIIDAEDGHELELGTDTVMSPKDLCTITFIDKLIKAGVTGFKIEGRNRSPEYVHTTTTCYRKAIDYTLEHGHEKDFSQTFDALTKELMKELETVYNRGFSKGFYFGKPVDAWTKQYGSLATEKKVYVGTVQKYYPKAGVAEILVHTKGIDKKNKLTIQGPKTGLVTLIAESLRVNDQPADSALKGEIVTIACAAKVRKSDKVYVFESFLAHRDSDSGIR</sequence>
<name>A0A317T6Q1_9CHLB</name>
<organism evidence="4 5">
    <name type="scientific">Prosthecochloris marina</name>
    <dbReference type="NCBI Taxonomy" id="2017681"/>
    <lineage>
        <taxon>Bacteria</taxon>
        <taxon>Pseudomonadati</taxon>
        <taxon>Chlorobiota</taxon>
        <taxon>Chlorobiia</taxon>
        <taxon>Chlorobiales</taxon>
        <taxon>Chlorobiaceae</taxon>
        <taxon>Prosthecochloris</taxon>
    </lineage>
</organism>
<comment type="caution">
    <text evidence="4">The sequence shown here is derived from an EMBL/GenBank/DDBJ whole genome shotgun (WGS) entry which is preliminary data.</text>
</comment>
<evidence type="ECO:0000256" key="2">
    <source>
        <dbReference type="ARBA" id="ARBA00022801"/>
    </source>
</evidence>
<evidence type="ECO:0000313" key="4">
    <source>
        <dbReference type="EMBL" id="PWW82288.1"/>
    </source>
</evidence>
<dbReference type="PROSITE" id="PS01276">
    <property type="entry name" value="PEPTIDASE_U32"/>
    <property type="match status" value="1"/>
</dbReference>
<dbReference type="GO" id="GO:0008233">
    <property type="term" value="F:peptidase activity"/>
    <property type="evidence" value="ECO:0007669"/>
    <property type="project" value="UniProtKB-KW"/>
</dbReference>